<feature type="compositionally biased region" description="Polar residues" evidence="1">
    <location>
        <begin position="91"/>
        <end position="108"/>
    </location>
</feature>
<dbReference type="EMBL" id="JACXVP010000006">
    <property type="protein sequence ID" value="KAG5600933.1"/>
    <property type="molecule type" value="Genomic_DNA"/>
</dbReference>
<protein>
    <submittedName>
        <fullName evidence="2">Uncharacterized protein</fullName>
    </submittedName>
</protein>
<feature type="region of interest" description="Disordered" evidence="1">
    <location>
        <begin position="168"/>
        <end position="196"/>
    </location>
</feature>
<dbReference type="AlphaFoldDB" id="A0A9J5YLT7"/>
<evidence type="ECO:0000313" key="2">
    <source>
        <dbReference type="EMBL" id="KAG5600933.1"/>
    </source>
</evidence>
<evidence type="ECO:0000256" key="1">
    <source>
        <dbReference type="SAM" id="MobiDB-lite"/>
    </source>
</evidence>
<sequence length="196" mass="22507">MLYAERQEFNKASSQYQYSRLNQVHLEEEGQVVGKGSRVLRLQIIIRRAKLSNLSLVTPKMEITELEIDNWSEKQSKARPVKDRRLPDQEQIGSSPQKASVKSGTDNLSGLEKSFRTNSYLCLTRFNEANYRFGNHDQELTTAEKETEREPISMQKAAPYLLSTKVAIKNHERAPKSPDSTKYDLLRYPKSGKESL</sequence>
<gene>
    <name evidence="2" type="ORF">H5410_032303</name>
</gene>
<proteinExistence type="predicted"/>
<organism evidence="2 3">
    <name type="scientific">Solanum commersonii</name>
    <name type="common">Commerson's wild potato</name>
    <name type="synonym">Commerson's nightshade</name>
    <dbReference type="NCBI Taxonomy" id="4109"/>
    <lineage>
        <taxon>Eukaryota</taxon>
        <taxon>Viridiplantae</taxon>
        <taxon>Streptophyta</taxon>
        <taxon>Embryophyta</taxon>
        <taxon>Tracheophyta</taxon>
        <taxon>Spermatophyta</taxon>
        <taxon>Magnoliopsida</taxon>
        <taxon>eudicotyledons</taxon>
        <taxon>Gunneridae</taxon>
        <taxon>Pentapetalae</taxon>
        <taxon>asterids</taxon>
        <taxon>lamiids</taxon>
        <taxon>Solanales</taxon>
        <taxon>Solanaceae</taxon>
        <taxon>Solanoideae</taxon>
        <taxon>Solaneae</taxon>
        <taxon>Solanum</taxon>
    </lineage>
</organism>
<name>A0A9J5YLT7_SOLCO</name>
<feature type="compositionally biased region" description="Basic and acidic residues" evidence="1">
    <location>
        <begin position="169"/>
        <end position="196"/>
    </location>
</feature>
<dbReference type="Proteomes" id="UP000824120">
    <property type="component" value="Chromosome 6"/>
</dbReference>
<keyword evidence="3" id="KW-1185">Reference proteome</keyword>
<evidence type="ECO:0000313" key="3">
    <source>
        <dbReference type="Proteomes" id="UP000824120"/>
    </source>
</evidence>
<accession>A0A9J5YLT7</accession>
<feature type="compositionally biased region" description="Basic and acidic residues" evidence="1">
    <location>
        <begin position="73"/>
        <end position="88"/>
    </location>
</feature>
<feature type="region of interest" description="Disordered" evidence="1">
    <location>
        <begin position="73"/>
        <end position="108"/>
    </location>
</feature>
<reference evidence="2 3" key="1">
    <citation type="submission" date="2020-09" db="EMBL/GenBank/DDBJ databases">
        <title>De no assembly of potato wild relative species, Solanum commersonii.</title>
        <authorList>
            <person name="Cho K."/>
        </authorList>
    </citation>
    <scope>NUCLEOTIDE SEQUENCE [LARGE SCALE GENOMIC DNA]</scope>
    <source>
        <strain evidence="2">LZ3.2</strain>
        <tissue evidence="2">Leaf</tissue>
    </source>
</reference>
<comment type="caution">
    <text evidence="2">The sequence shown here is derived from an EMBL/GenBank/DDBJ whole genome shotgun (WGS) entry which is preliminary data.</text>
</comment>